<proteinExistence type="predicted"/>
<accession>A0A8J4QP85</accession>
<reference evidence="2" key="1">
    <citation type="submission" date="2020-03" db="EMBL/GenBank/DDBJ databases">
        <title>Castanea mollissima Vanexum genome sequencing.</title>
        <authorList>
            <person name="Staton M."/>
        </authorList>
    </citation>
    <scope>NUCLEOTIDE SEQUENCE</scope>
    <source>
        <tissue evidence="2">Leaf</tissue>
    </source>
</reference>
<evidence type="ECO:0000313" key="2">
    <source>
        <dbReference type="EMBL" id="KAF3956226.1"/>
    </source>
</evidence>
<dbReference type="Proteomes" id="UP000737018">
    <property type="component" value="Unassembled WGS sequence"/>
</dbReference>
<evidence type="ECO:0000256" key="1">
    <source>
        <dbReference type="SAM" id="SignalP"/>
    </source>
</evidence>
<organism evidence="2 3">
    <name type="scientific">Castanea mollissima</name>
    <name type="common">Chinese chestnut</name>
    <dbReference type="NCBI Taxonomy" id="60419"/>
    <lineage>
        <taxon>Eukaryota</taxon>
        <taxon>Viridiplantae</taxon>
        <taxon>Streptophyta</taxon>
        <taxon>Embryophyta</taxon>
        <taxon>Tracheophyta</taxon>
        <taxon>Spermatophyta</taxon>
        <taxon>Magnoliopsida</taxon>
        <taxon>eudicotyledons</taxon>
        <taxon>Gunneridae</taxon>
        <taxon>Pentapetalae</taxon>
        <taxon>rosids</taxon>
        <taxon>fabids</taxon>
        <taxon>Fagales</taxon>
        <taxon>Fagaceae</taxon>
        <taxon>Castanea</taxon>
    </lineage>
</organism>
<sequence length="162" mass="17633">MLLLLAILALSLMNKPAAYEARRIPHGEEPNLMKKNQSLGSLVVQGQVPPISVFVSNLLTTNGDTPPSRISHKAFASDPMLRRQAIKPEKLEIMVAENGEARLVSKGRAGLRIETQRKSAAETATVCHDDSAPPVRAQAINELHCLQKKKSAPNTPRTAEEV</sequence>
<evidence type="ECO:0000313" key="3">
    <source>
        <dbReference type="Proteomes" id="UP000737018"/>
    </source>
</evidence>
<dbReference type="AlphaFoldDB" id="A0A8J4QP85"/>
<keyword evidence="1" id="KW-0732">Signal</keyword>
<feature type="signal peptide" evidence="1">
    <location>
        <begin position="1"/>
        <end position="18"/>
    </location>
</feature>
<gene>
    <name evidence="2" type="ORF">CMV_018630</name>
</gene>
<comment type="caution">
    <text evidence="2">The sequence shown here is derived from an EMBL/GenBank/DDBJ whole genome shotgun (WGS) entry which is preliminary data.</text>
</comment>
<protein>
    <submittedName>
        <fullName evidence="2">Uncharacterized protein</fullName>
    </submittedName>
</protein>
<keyword evidence="3" id="KW-1185">Reference proteome</keyword>
<name>A0A8J4QP85_9ROSI</name>
<feature type="chain" id="PRO_5035272824" evidence="1">
    <location>
        <begin position="19"/>
        <end position="162"/>
    </location>
</feature>
<dbReference type="EMBL" id="JRKL02003156">
    <property type="protein sequence ID" value="KAF3956226.1"/>
    <property type="molecule type" value="Genomic_DNA"/>
</dbReference>